<feature type="region of interest" description="Disordered" evidence="1">
    <location>
        <begin position="543"/>
        <end position="574"/>
    </location>
</feature>
<dbReference type="InterPro" id="IPR058913">
    <property type="entry name" value="Integrase_dom_put"/>
</dbReference>
<dbReference type="AlphaFoldDB" id="A0A8H6YZ16"/>
<dbReference type="OrthoDB" id="3252187at2759"/>
<feature type="compositionally biased region" description="Basic and acidic residues" evidence="1">
    <location>
        <begin position="543"/>
        <end position="554"/>
    </location>
</feature>
<organism evidence="3 4">
    <name type="scientific">Mycena sanguinolenta</name>
    <dbReference type="NCBI Taxonomy" id="230812"/>
    <lineage>
        <taxon>Eukaryota</taxon>
        <taxon>Fungi</taxon>
        <taxon>Dikarya</taxon>
        <taxon>Basidiomycota</taxon>
        <taxon>Agaricomycotina</taxon>
        <taxon>Agaricomycetes</taxon>
        <taxon>Agaricomycetidae</taxon>
        <taxon>Agaricales</taxon>
        <taxon>Marasmiineae</taxon>
        <taxon>Mycenaceae</taxon>
        <taxon>Mycena</taxon>
    </lineage>
</organism>
<reference evidence="3" key="1">
    <citation type="submission" date="2020-05" db="EMBL/GenBank/DDBJ databases">
        <title>Mycena genomes resolve the evolution of fungal bioluminescence.</title>
        <authorList>
            <person name="Tsai I.J."/>
        </authorList>
    </citation>
    <scope>NUCLEOTIDE SEQUENCE</scope>
    <source>
        <strain evidence="3">160909Yilan</strain>
    </source>
</reference>
<feature type="compositionally biased region" description="Polar residues" evidence="1">
    <location>
        <begin position="445"/>
        <end position="458"/>
    </location>
</feature>
<dbReference type="Proteomes" id="UP000623467">
    <property type="component" value="Unassembled WGS sequence"/>
</dbReference>
<dbReference type="Pfam" id="PF24764">
    <property type="entry name" value="rva_4"/>
    <property type="match status" value="1"/>
</dbReference>
<feature type="domain" description="Integrase core" evidence="2">
    <location>
        <begin position="258"/>
        <end position="409"/>
    </location>
</feature>
<dbReference type="PANTHER" id="PTHR46791">
    <property type="entry name" value="EXPRESSED PROTEIN"/>
    <property type="match status" value="1"/>
</dbReference>
<evidence type="ECO:0000313" key="4">
    <source>
        <dbReference type="Proteomes" id="UP000623467"/>
    </source>
</evidence>
<feature type="region of interest" description="Disordered" evidence="1">
    <location>
        <begin position="445"/>
        <end position="466"/>
    </location>
</feature>
<dbReference type="EMBL" id="JACAZH010000005">
    <property type="protein sequence ID" value="KAF7367802.1"/>
    <property type="molecule type" value="Genomic_DNA"/>
</dbReference>
<evidence type="ECO:0000313" key="3">
    <source>
        <dbReference type="EMBL" id="KAF7367802.1"/>
    </source>
</evidence>
<name>A0A8H6YZ16_9AGAR</name>
<sequence length="574" mass="63419">MSVSGAAQQELLDVFRSHYYQYQTSVEDAIQNSSDTVVLWRLGDDLEQYSGLLREYGAIFEPVELELLQQNIAAMQNDIRQQYEDAVSQSHKGRPEIIYMVYTGAAGRPSIEIDPEFLRWAYSLRTTSSIAEFLGVSRSIVRRALIAHGIAVPREQPATLAPPLADDDTEEYPLINEDTVVSGISSYTGPLSTITDDELDGLLIRLRQHFRRAGVTMLQGMCNGYSSASQSNVGSIVFLALTSFGIMTDSMVLYAGGFLRASNNNRGQTVLDLFLEAVEQWGVPSRVRGDHGVENLLVAAWMEAYRGEGQGSYLWGRSVHNVRIERLWVDITAQVGATWADLFTLLEMHYGLDVNNIFHIWLLQHLFLNQINEQLAFFMGGWNHHTISMRRGSGPNRSPADMFGFDMLAHGVRGSATPETVLSEDEMEVYGVDWEALHDDNVLTSRQENNTNEGSTSWLGRHGPPENLNEITVDPPTGPFSPVEMDTLDAAVAQFAGAVGDENGAVLWTEGLVAARHKNADMNAAPSVSILRRVDGGKHVLLDGGADKERKPIESHGLPWAPTPPVSVKSTLME</sequence>
<keyword evidence="4" id="KW-1185">Reference proteome</keyword>
<proteinExistence type="predicted"/>
<evidence type="ECO:0000256" key="1">
    <source>
        <dbReference type="SAM" id="MobiDB-lite"/>
    </source>
</evidence>
<protein>
    <recommendedName>
        <fullName evidence="2">Integrase core domain-containing protein</fullName>
    </recommendedName>
</protein>
<comment type="caution">
    <text evidence="3">The sequence shown here is derived from an EMBL/GenBank/DDBJ whole genome shotgun (WGS) entry which is preliminary data.</text>
</comment>
<dbReference type="PANTHER" id="PTHR46791:SF5">
    <property type="entry name" value="CLR5 DOMAIN-CONTAINING PROTEIN-RELATED"/>
    <property type="match status" value="1"/>
</dbReference>
<gene>
    <name evidence="3" type="ORF">MSAN_00844400</name>
</gene>
<evidence type="ECO:0000259" key="2">
    <source>
        <dbReference type="Pfam" id="PF24764"/>
    </source>
</evidence>
<accession>A0A8H6YZ16</accession>